<dbReference type="InterPro" id="IPR001387">
    <property type="entry name" value="Cro/C1-type_HTH"/>
</dbReference>
<dbReference type="GO" id="GO:0003677">
    <property type="term" value="F:DNA binding"/>
    <property type="evidence" value="ECO:0007669"/>
    <property type="project" value="InterPro"/>
</dbReference>
<dbReference type="PANTHER" id="PTHR37301">
    <property type="entry name" value="DNA-BINDING PROTEIN-RELATED"/>
    <property type="match status" value="1"/>
</dbReference>
<dbReference type="Pfam" id="PF13443">
    <property type="entry name" value="HTH_26"/>
    <property type="match status" value="1"/>
</dbReference>
<dbReference type="SUPFAM" id="SSF47413">
    <property type="entry name" value="lambda repressor-like DNA-binding domains"/>
    <property type="match status" value="1"/>
</dbReference>
<dbReference type="Gene3D" id="1.10.260.40">
    <property type="entry name" value="lambda repressor-like DNA-binding domains"/>
    <property type="match status" value="1"/>
</dbReference>
<proteinExistence type="predicted"/>
<organism evidence="2 3">
    <name type="scientific">Putridiphycobacter roseus</name>
    <dbReference type="NCBI Taxonomy" id="2219161"/>
    <lineage>
        <taxon>Bacteria</taxon>
        <taxon>Pseudomonadati</taxon>
        <taxon>Bacteroidota</taxon>
        <taxon>Flavobacteriia</taxon>
        <taxon>Flavobacteriales</taxon>
        <taxon>Crocinitomicaceae</taxon>
        <taxon>Putridiphycobacter</taxon>
    </lineage>
</organism>
<keyword evidence="3" id="KW-1185">Reference proteome</keyword>
<evidence type="ECO:0000313" key="3">
    <source>
        <dbReference type="Proteomes" id="UP000249248"/>
    </source>
</evidence>
<dbReference type="CDD" id="cd00093">
    <property type="entry name" value="HTH_XRE"/>
    <property type="match status" value="1"/>
</dbReference>
<feature type="domain" description="HTH cro/C1-type" evidence="1">
    <location>
        <begin position="13"/>
        <end position="62"/>
    </location>
</feature>
<dbReference type="AlphaFoldDB" id="A0A2W1NJ24"/>
<dbReference type="EMBL" id="QKSB01000002">
    <property type="protein sequence ID" value="PZE17956.1"/>
    <property type="molecule type" value="Genomic_DNA"/>
</dbReference>
<sequence length="71" mass="7656">MAIIINLDVMLAKRKMRSKELASLIGITTANLSVLKSGKAKAIRFSTLAAICEALECQPGDLLEFVCDSTE</sequence>
<name>A0A2W1NJ24_9FLAO</name>
<dbReference type="PROSITE" id="PS50943">
    <property type="entry name" value="HTH_CROC1"/>
    <property type="match status" value="1"/>
</dbReference>
<dbReference type="PANTHER" id="PTHR37301:SF1">
    <property type="entry name" value="DNA-BINDING PROTEIN"/>
    <property type="match status" value="1"/>
</dbReference>
<reference evidence="2 3" key="1">
    <citation type="submission" date="2018-06" db="EMBL/GenBank/DDBJ databases">
        <title>The draft genome sequence of Crocinitomix sp. SM1701.</title>
        <authorList>
            <person name="Zhang X."/>
        </authorList>
    </citation>
    <scope>NUCLEOTIDE SEQUENCE [LARGE SCALE GENOMIC DNA]</scope>
    <source>
        <strain evidence="2 3">SM1701</strain>
    </source>
</reference>
<evidence type="ECO:0000259" key="1">
    <source>
        <dbReference type="PROSITE" id="PS50943"/>
    </source>
</evidence>
<gene>
    <name evidence="2" type="ORF">DNU06_04885</name>
</gene>
<comment type="caution">
    <text evidence="2">The sequence shown here is derived from an EMBL/GenBank/DDBJ whole genome shotgun (WGS) entry which is preliminary data.</text>
</comment>
<dbReference type="Proteomes" id="UP000249248">
    <property type="component" value="Unassembled WGS sequence"/>
</dbReference>
<dbReference type="SMART" id="SM00530">
    <property type="entry name" value="HTH_XRE"/>
    <property type="match status" value="1"/>
</dbReference>
<dbReference type="RefSeq" id="WP_111062107.1">
    <property type="nucleotide sequence ID" value="NZ_JBHUCU010000002.1"/>
</dbReference>
<accession>A0A2W1NJ24</accession>
<protein>
    <submittedName>
        <fullName evidence="2">Transcriptional regulator</fullName>
    </submittedName>
</protein>
<dbReference type="OrthoDB" id="9805309at2"/>
<dbReference type="InterPro" id="IPR010982">
    <property type="entry name" value="Lambda_DNA-bd_dom_sf"/>
</dbReference>
<evidence type="ECO:0000313" key="2">
    <source>
        <dbReference type="EMBL" id="PZE17956.1"/>
    </source>
</evidence>